<accession>A0ACC5RG42</accession>
<organism evidence="1 2">
    <name type="scientific">Taklimakanibacter albus</name>
    <dbReference type="NCBI Taxonomy" id="2800327"/>
    <lineage>
        <taxon>Bacteria</taxon>
        <taxon>Pseudomonadati</taxon>
        <taxon>Pseudomonadota</taxon>
        <taxon>Alphaproteobacteria</taxon>
        <taxon>Hyphomicrobiales</taxon>
        <taxon>Aestuariivirgaceae</taxon>
        <taxon>Taklimakanibacter</taxon>
    </lineage>
</organism>
<evidence type="ECO:0000313" key="2">
    <source>
        <dbReference type="Proteomes" id="UP000616151"/>
    </source>
</evidence>
<keyword evidence="2" id="KW-1185">Reference proteome</keyword>
<protein>
    <submittedName>
        <fullName evidence="1">Uncharacterized protein</fullName>
    </submittedName>
</protein>
<evidence type="ECO:0000313" key="1">
    <source>
        <dbReference type="EMBL" id="MBK1871587.1"/>
    </source>
</evidence>
<sequence length="61" mass="6854">MSTLNGPPASYVIVRKSDGKAMCETFSATLAAHINKDRYRVVPILEYLQSINRKIKRDKAS</sequence>
<name>A0ACC5RG42_9HYPH</name>
<gene>
    <name evidence="1" type="ORF">JHL16_34795</name>
</gene>
<reference evidence="1" key="1">
    <citation type="submission" date="2021-01" db="EMBL/GenBank/DDBJ databases">
        <authorList>
            <person name="Sun Q."/>
        </authorList>
    </citation>
    <scope>NUCLEOTIDE SEQUENCE</scope>
    <source>
        <strain evidence="1">YIM B02566</strain>
    </source>
</reference>
<dbReference type="Proteomes" id="UP000616151">
    <property type="component" value="Unassembled WGS sequence"/>
</dbReference>
<comment type="caution">
    <text evidence="1">The sequence shown here is derived from an EMBL/GenBank/DDBJ whole genome shotgun (WGS) entry which is preliminary data.</text>
</comment>
<dbReference type="EMBL" id="JAENHL010000009">
    <property type="protein sequence ID" value="MBK1871587.1"/>
    <property type="molecule type" value="Genomic_DNA"/>
</dbReference>
<proteinExistence type="predicted"/>